<evidence type="ECO:0000256" key="4">
    <source>
        <dbReference type="ARBA" id="ARBA00022519"/>
    </source>
</evidence>
<dbReference type="GO" id="GO:0015740">
    <property type="term" value="P:C4-dicarboxylate transport"/>
    <property type="evidence" value="ECO:0007669"/>
    <property type="project" value="TreeGrafter"/>
</dbReference>
<dbReference type="GO" id="GO:0005886">
    <property type="term" value="C:plasma membrane"/>
    <property type="evidence" value="ECO:0007669"/>
    <property type="project" value="UniProtKB-SubCell"/>
</dbReference>
<dbReference type="PANTHER" id="PTHR35011:SF10">
    <property type="entry name" value="TRAP TRANSPORTER SMALL PERMEASE PROTEIN"/>
    <property type="match status" value="1"/>
</dbReference>
<feature type="transmembrane region" description="Helical" evidence="8">
    <location>
        <begin position="65"/>
        <end position="82"/>
    </location>
</feature>
<organism evidence="10">
    <name type="scientific">marine metagenome</name>
    <dbReference type="NCBI Taxonomy" id="408172"/>
    <lineage>
        <taxon>unclassified sequences</taxon>
        <taxon>metagenomes</taxon>
        <taxon>ecological metagenomes</taxon>
    </lineage>
</organism>
<protein>
    <recommendedName>
        <fullName evidence="9">Tripartite ATP-independent periplasmic transporters DctQ component domain-containing protein</fullName>
    </recommendedName>
</protein>
<keyword evidence="3" id="KW-1003">Cell membrane</keyword>
<feature type="domain" description="Tripartite ATP-independent periplasmic transporters DctQ component" evidence="9">
    <location>
        <begin position="41"/>
        <end position="171"/>
    </location>
</feature>
<feature type="transmembrane region" description="Helical" evidence="8">
    <location>
        <begin position="21"/>
        <end position="45"/>
    </location>
</feature>
<dbReference type="EMBL" id="UINC01015351">
    <property type="protein sequence ID" value="SVA64714.1"/>
    <property type="molecule type" value="Genomic_DNA"/>
</dbReference>
<feature type="transmembrane region" description="Helical" evidence="8">
    <location>
        <begin position="151"/>
        <end position="173"/>
    </location>
</feature>
<reference evidence="10" key="1">
    <citation type="submission" date="2018-05" db="EMBL/GenBank/DDBJ databases">
        <authorList>
            <person name="Lanie J.A."/>
            <person name="Ng W.-L."/>
            <person name="Kazmierczak K.M."/>
            <person name="Andrzejewski T.M."/>
            <person name="Davidsen T.M."/>
            <person name="Wayne K.J."/>
            <person name="Tettelin H."/>
            <person name="Glass J.I."/>
            <person name="Rusch D."/>
            <person name="Podicherti R."/>
            <person name="Tsui H.-C.T."/>
            <person name="Winkler M.E."/>
        </authorList>
    </citation>
    <scope>NUCLEOTIDE SEQUENCE</scope>
</reference>
<evidence type="ECO:0000256" key="2">
    <source>
        <dbReference type="ARBA" id="ARBA00022448"/>
    </source>
</evidence>
<evidence type="ECO:0000256" key="1">
    <source>
        <dbReference type="ARBA" id="ARBA00004429"/>
    </source>
</evidence>
<keyword evidence="5 8" id="KW-0812">Transmembrane</keyword>
<evidence type="ECO:0000256" key="7">
    <source>
        <dbReference type="ARBA" id="ARBA00023136"/>
    </source>
</evidence>
<evidence type="ECO:0000256" key="3">
    <source>
        <dbReference type="ARBA" id="ARBA00022475"/>
    </source>
</evidence>
<evidence type="ECO:0000313" key="10">
    <source>
        <dbReference type="EMBL" id="SVA64714.1"/>
    </source>
</evidence>
<evidence type="ECO:0000256" key="8">
    <source>
        <dbReference type="SAM" id="Phobius"/>
    </source>
</evidence>
<comment type="subcellular location">
    <subcellularLocation>
        <location evidence="1">Cell inner membrane</location>
        <topology evidence="1">Multi-pass membrane protein</topology>
    </subcellularLocation>
</comment>
<name>A0A381XIX2_9ZZZZ</name>
<feature type="transmembrane region" description="Helical" evidence="8">
    <location>
        <begin position="103"/>
        <end position="122"/>
    </location>
</feature>
<dbReference type="PANTHER" id="PTHR35011">
    <property type="entry name" value="2,3-DIKETO-L-GULONATE TRAP TRANSPORTER SMALL PERMEASE PROTEIN YIAM"/>
    <property type="match status" value="1"/>
</dbReference>
<keyword evidence="6 8" id="KW-1133">Transmembrane helix</keyword>
<evidence type="ECO:0000256" key="6">
    <source>
        <dbReference type="ARBA" id="ARBA00022989"/>
    </source>
</evidence>
<evidence type="ECO:0000256" key="5">
    <source>
        <dbReference type="ARBA" id="ARBA00022692"/>
    </source>
</evidence>
<accession>A0A381XIX2</accession>
<evidence type="ECO:0000259" key="9">
    <source>
        <dbReference type="Pfam" id="PF04290"/>
    </source>
</evidence>
<dbReference type="AlphaFoldDB" id="A0A381XIX2"/>
<sequence length="187" mass="20936">MEESERENPNPMPQWLDIADNGLGSVISGAALISATFVLVLMILVTADIIGRYVFDKPVPMTYEVGSFLMVFIVFLGIGYTQRMKAHIRVEFLTMRLPPRIRAGLDLLALTLGIVLYVAIFYQGMKWSYTSFQVGDYVAGLVNLPRWPSQFAIPFGALLLSLQFASDFVHRYLELLQIVKNPKGGSQ</sequence>
<proteinExistence type="predicted"/>
<dbReference type="GO" id="GO:0022857">
    <property type="term" value="F:transmembrane transporter activity"/>
    <property type="evidence" value="ECO:0007669"/>
    <property type="project" value="TreeGrafter"/>
</dbReference>
<keyword evidence="2" id="KW-0813">Transport</keyword>
<dbReference type="InterPro" id="IPR055348">
    <property type="entry name" value="DctQ"/>
</dbReference>
<keyword evidence="7 8" id="KW-0472">Membrane</keyword>
<keyword evidence="4" id="KW-0997">Cell inner membrane</keyword>
<dbReference type="Pfam" id="PF04290">
    <property type="entry name" value="DctQ"/>
    <property type="match status" value="1"/>
</dbReference>
<gene>
    <name evidence="10" type="ORF">METZ01_LOCUS117568</name>
</gene>
<dbReference type="InterPro" id="IPR007387">
    <property type="entry name" value="TRAP_DctQ"/>
</dbReference>